<evidence type="ECO:0000256" key="2">
    <source>
        <dbReference type="ARBA" id="ARBA00022630"/>
    </source>
</evidence>
<dbReference type="PROSITE" id="PS51349">
    <property type="entry name" value="FMN_HYDROXY_ACID_DH_2"/>
    <property type="match status" value="1"/>
</dbReference>
<dbReference type="GO" id="GO:0004459">
    <property type="term" value="F:L-lactate dehydrogenase (NAD+) activity"/>
    <property type="evidence" value="ECO:0007669"/>
    <property type="project" value="TreeGrafter"/>
</dbReference>
<feature type="domain" description="FMN hydroxy acid dehydrogenase" evidence="8">
    <location>
        <begin position="4"/>
        <end position="344"/>
    </location>
</feature>
<evidence type="ECO:0000256" key="7">
    <source>
        <dbReference type="PIRSR" id="PIRSR000138-2"/>
    </source>
</evidence>
<dbReference type="SUPFAM" id="SSF51395">
    <property type="entry name" value="FMN-linked oxidoreductases"/>
    <property type="match status" value="1"/>
</dbReference>
<feature type="binding site" evidence="7">
    <location>
        <position position="242"/>
    </location>
    <ligand>
        <name>glyoxylate</name>
        <dbReference type="ChEBI" id="CHEBI:36655"/>
    </ligand>
</feature>
<evidence type="ECO:0000259" key="8">
    <source>
        <dbReference type="PROSITE" id="PS51349"/>
    </source>
</evidence>
<dbReference type="PANTHER" id="PTHR10578:SF107">
    <property type="entry name" value="2-HYDROXYACID OXIDASE 1"/>
    <property type="match status" value="1"/>
</dbReference>
<protein>
    <submittedName>
        <fullName evidence="9">Alpha-hydroxy-acid oxidizing enzyme</fullName>
    </submittedName>
</protein>
<evidence type="ECO:0000313" key="10">
    <source>
        <dbReference type="Proteomes" id="UP000597507"/>
    </source>
</evidence>
<accession>A0A8J2ZC30</accession>
<evidence type="ECO:0000256" key="3">
    <source>
        <dbReference type="ARBA" id="ARBA00022643"/>
    </source>
</evidence>
<evidence type="ECO:0000256" key="4">
    <source>
        <dbReference type="ARBA" id="ARBA00023002"/>
    </source>
</evidence>
<evidence type="ECO:0000256" key="1">
    <source>
        <dbReference type="ARBA" id="ARBA00001917"/>
    </source>
</evidence>
<evidence type="ECO:0000256" key="5">
    <source>
        <dbReference type="ARBA" id="ARBA00024042"/>
    </source>
</evidence>
<dbReference type="GO" id="GO:0005886">
    <property type="term" value="C:plasma membrane"/>
    <property type="evidence" value="ECO:0007669"/>
    <property type="project" value="TreeGrafter"/>
</dbReference>
<dbReference type="InterPro" id="IPR012133">
    <property type="entry name" value="Alpha-hydoxy_acid_DH_FMN"/>
</dbReference>
<dbReference type="CDD" id="cd02809">
    <property type="entry name" value="alpha_hydroxyacid_oxid_FMN"/>
    <property type="match status" value="1"/>
</dbReference>
<dbReference type="PANTHER" id="PTHR10578">
    <property type="entry name" value="S -2-HYDROXY-ACID OXIDASE-RELATED"/>
    <property type="match status" value="1"/>
</dbReference>
<keyword evidence="4" id="KW-0560">Oxidoreductase</keyword>
<organism evidence="9 10">
    <name type="scientific">Caldovatus sediminis</name>
    <dbReference type="NCBI Taxonomy" id="2041189"/>
    <lineage>
        <taxon>Bacteria</taxon>
        <taxon>Pseudomonadati</taxon>
        <taxon>Pseudomonadota</taxon>
        <taxon>Alphaproteobacteria</taxon>
        <taxon>Acetobacterales</taxon>
        <taxon>Roseomonadaceae</taxon>
        <taxon>Caldovatus</taxon>
    </lineage>
</organism>
<feature type="binding site" evidence="7">
    <location>
        <position position="30"/>
    </location>
    <ligand>
        <name>glyoxylate</name>
        <dbReference type="ChEBI" id="CHEBI:36655"/>
    </ligand>
</feature>
<dbReference type="Gene3D" id="3.20.20.70">
    <property type="entry name" value="Aldolase class I"/>
    <property type="match status" value="1"/>
</dbReference>
<feature type="binding site" evidence="7">
    <location>
        <position position="239"/>
    </location>
    <ligand>
        <name>glyoxylate</name>
        <dbReference type="ChEBI" id="CHEBI:36655"/>
    </ligand>
</feature>
<feature type="binding site" evidence="7">
    <location>
        <position position="135"/>
    </location>
    <ligand>
        <name>glyoxylate</name>
        <dbReference type="ChEBI" id="CHEBI:36655"/>
    </ligand>
</feature>
<comment type="caution">
    <text evidence="9">The sequence shown here is derived from an EMBL/GenBank/DDBJ whole genome shotgun (WGS) entry which is preliminary data.</text>
</comment>
<dbReference type="AlphaFoldDB" id="A0A8J2ZC30"/>
<dbReference type="GO" id="GO:0009060">
    <property type="term" value="P:aerobic respiration"/>
    <property type="evidence" value="ECO:0007669"/>
    <property type="project" value="TreeGrafter"/>
</dbReference>
<keyword evidence="2 7" id="KW-0285">Flavoprotein</keyword>
<sequence>MLSETEGQFLTLHEFVKAARLRLSANIWDYLVGGTETETTLRRNRMALDSIAFRPRVLRDVSRVDPSGQIFGRKIRLPVALAPVGSLESFEPGGAATAGKGASAFGVPIIVSSVTHPGLEAAAAATPGPKIFQLYVRGDDSFVDEHVRRAVDAGYDAFCLTVDTAIYSRRERDIAKRFVKPWRARASGMDWQAGLSWSHVRRFKDRHPSVKLILKGIATAEDAALACEHGVEGVYVSNHGGRQLDHGRGAIEVLPEVVKAVAGRARILIDGGFCRGSDVVKAIALGADVVGMGRMYCYALAAAGAEGVQRMLEILEAEMIEVMGLLGVDRLSALDASYLHPAQPTNPPHVLSAFPLLDLEHKGY</sequence>
<dbReference type="EMBL" id="BMKS01000007">
    <property type="protein sequence ID" value="GGG36792.1"/>
    <property type="molecule type" value="Genomic_DNA"/>
</dbReference>
<dbReference type="GO" id="GO:0010181">
    <property type="term" value="F:FMN binding"/>
    <property type="evidence" value="ECO:0007669"/>
    <property type="project" value="InterPro"/>
</dbReference>
<dbReference type="Pfam" id="PF01070">
    <property type="entry name" value="FMN_dh"/>
    <property type="match status" value="2"/>
</dbReference>
<feature type="binding site" evidence="7">
    <location>
        <position position="215"/>
    </location>
    <ligand>
        <name>FMN</name>
        <dbReference type="ChEBI" id="CHEBI:58210"/>
    </ligand>
</feature>
<dbReference type="InterPro" id="IPR013785">
    <property type="entry name" value="Aldolase_TIM"/>
</dbReference>
<feature type="binding site" evidence="7">
    <location>
        <begin position="293"/>
        <end position="294"/>
    </location>
    <ligand>
        <name>FMN</name>
        <dbReference type="ChEBI" id="CHEBI:58210"/>
    </ligand>
</feature>
<gene>
    <name evidence="9" type="primary">lldA</name>
    <name evidence="9" type="ORF">GCM10010964_25800</name>
</gene>
<feature type="binding site" evidence="7">
    <location>
        <position position="237"/>
    </location>
    <ligand>
        <name>FMN</name>
        <dbReference type="ChEBI" id="CHEBI:58210"/>
    </ligand>
</feature>
<dbReference type="InterPro" id="IPR037396">
    <property type="entry name" value="FMN_HAD"/>
</dbReference>
<feature type="active site" description="Proton acceptor" evidence="6">
    <location>
        <position position="239"/>
    </location>
</feature>
<keyword evidence="10" id="KW-1185">Reference proteome</keyword>
<dbReference type="Proteomes" id="UP000597507">
    <property type="component" value="Unassembled WGS sequence"/>
</dbReference>
<evidence type="ECO:0000313" key="9">
    <source>
        <dbReference type="EMBL" id="GGG36792.1"/>
    </source>
</evidence>
<comment type="similarity">
    <text evidence="5">Belongs to the FMN-dependent alpha-hydroxy acid dehydrogenase family.</text>
</comment>
<feature type="binding site" evidence="7">
    <location>
        <position position="112"/>
    </location>
    <ligand>
        <name>FMN</name>
        <dbReference type="ChEBI" id="CHEBI:58210"/>
    </ligand>
</feature>
<comment type="cofactor">
    <cofactor evidence="1">
        <name>FMN</name>
        <dbReference type="ChEBI" id="CHEBI:58210"/>
    </cofactor>
</comment>
<feature type="binding site" evidence="7">
    <location>
        <position position="170"/>
    </location>
    <ligand>
        <name>glyoxylate</name>
        <dbReference type="ChEBI" id="CHEBI:36655"/>
    </ligand>
</feature>
<keyword evidence="3 7" id="KW-0288">FMN</keyword>
<name>A0A8J2ZC30_9PROT</name>
<proteinExistence type="inferred from homology"/>
<dbReference type="InterPro" id="IPR008259">
    <property type="entry name" value="FMN_hydac_DH_AS"/>
</dbReference>
<dbReference type="InterPro" id="IPR000262">
    <property type="entry name" value="FMN-dep_DH"/>
</dbReference>
<dbReference type="PROSITE" id="PS00557">
    <property type="entry name" value="FMN_HYDROXY_ACID_DH_1"/>
    <property type="match status" value="1"/>
</dbReference>
<evidence type="ECO:0000256" key="6">
    <source>
        <dbReference type="PIRSR" id="PIRSR000138-1"/>
    </source>
</evidence>
<dbReference type="RefSeq" id="WP_188900831.1">
    <property type="nucleotide sequence ID" value="NZ_BMKS01000007.1"/>
</dbReference>
<reference evidence="9 10" key="1">
    <citation type="journal article" date="2014" name="Int. J. Syst. Evol. Microbiol.">
        <title>Complete genome sequence of Corynebacterium casei LMG S-19264T (=DSM 44701T), isolated from a smear-ripened cheese.</title>
        <authorList>
            <consortium name="US DOE Joint Genome Institute (JGI-PGF)"/>
            <person name="Walter F."/>
            <person name="Albersmeier A."/>
            <person name="Kalinowski J."/>
            <person name="Ruckert C."/>
        </authorList>
    </citation>
    <scope>NUCLEOTIDE SEQUENCE [LARGE SCALE GENOMIC DNA]</scope>
    <source>
        <strain evidence="9 10">CGMCC 1.16330</strain>
    </source>
</reference>
<dbReference type="PIRSF" id="PIRSF000138">
    <property type="entry name" value="Al-hdrx_acd_dh"/>
    <property type="match status" value="1"/>
</dbReference>
<feature type="binding site" evidence="7">
    <location>
        <position position="133"/>
    </location>
    <ligand>
        <name>FMN</name>
        <dbReference type="ChEBI" id="CHEBI:58210"/>
    </ligand>
</feature>
<feature type="binding site" evidence="7">
    <location>
        <position position="161"/>
    </location>
    <ligand>
        <name>FMN</name>
        <dbReference type="ChEBI" id="CHEBI:58210"/>
    </ligand>
</feature>
<feature type="binding site" evidence="7">
    <location>
        <begin position="83"/>
        <end position="85"/>
    </location>
    <ligand>
        <name>FMN</name>
        <dbReference type="ChEBI" id="CHEBI:58210"/>
    </ligand>
</feature>